<evidence type="ECO:0000313" key="1">
    <source>
        <dbReference type="EMBL" id="STI81841.1"/>
    </source>
</evidence>
<organism evidence="1 2">
    <name type="scientific">Escherichia coli</name>
    <dbReference type="NCBI Taxonomy" id="562"/>
    <lineage>
        <taxon>Bacteria</taxon>
        <taxon>Pseudomonadati</taxon>
        <taxon>Pseudomonadota</taxon>
        <taxon>Gammaproteobacteria</taxon>
        <taxon>Enterobacterales</taxon>
        <taxon>Enterobacteriaceae</taxon>
        <taxon>Escherichia</taxon>
    </lineage>
</organism>
<keyword evidence="1" id="KW-0808">Transferase</keyword>
<sequence length="48" mass="5467">MQGIHFQENYIQRLPAGLSVEQIIRQLAQPLVAAELVVPDFCRSRTET</sequence>
<protein>
    <submittedName>
        <fullName evidence="1">Phosphotransferase system enzyme subunit</fullName>
    </submittedName>
</protein>
<gene>
    <name evidence="1" type="ORF">NCTC8622_00785</name>
</gene>
<proteinExistence type="predicted"/>
<accession>A0A376TZA7</accession>
<dbReference type="Proteomes" id="UP000254079">
    <property type="component" value="Unassembled WGS sequence"/>
</dbReference>
<name>A0A376TZA7_ECOLX</name>
<dbReference type="EMBL" id="UGCP01000002">
    <property type="protein sequence ID" value="STI81841.1"/>
    <property type="molecule type" value="Genomic_DNA"/>
</dbReference>
<reference evidence="1 2" key="1">
    <citation type="submission" date="2018-06" db="EMBL/GenBank/DDBJ databases">
        <authorList>
            <consortium name="Pathogen Informatics"/>
            <person name="Doyle S."/>
        </authorList>
    </citation>
    <scope>NUCLEOTIDE SEQUENCE [LARGE SCALE GENOMIC DNA]</scope>
    <source>
        <strain evidence="1 2">NCTC8622</strain>
    </source>
</reference>
<evidence type="ECO:0000313" key="2">
    <source>
        <dbReference type="Proteomes" id="UP000254079"/>
    </source>
</evidence>
<dbReference type="AlphaFoldDB" id="A0A376TZA7"/>
<dbReference type="GO" id="GO:0016740">
    <property type="term" value="F:transferase activity"/>
    <property type="evidence" value="ECO:0007669"/>
    <property type="project" value="UniProtKB-KW"/>
</dbReference>